<dbReference type="Gene3D" id="3.30.70.270">
    <property type="match status" value="1"/>
</dbReference>
<dbReference type="Proteomes" id="UP000327044">
    <property type="component" value="Unassembled WGS sequence"/>
</dbReference>
<name>A0A5N4B971_PHOPY</name>
<feature type="domain" description="Reverse transcriptase" evidence="2">
    <location>
        <begin position="733"/>
        <end position="855"/>
    </location>
</feature>
<dbReference type="EMBL" id="VVIM01000001">
    <property type="protein sequence ID" value="KAB0805650.1"/>
    <property type="molecule type" value="Genomic_DNA"/>
</dbReference>
<dbReference type="AlphaFoldDB" id="A0A5N4B971"/>
<dbReference type="SUPFAM" id="SSF56672">
    <property type="entry name" value="DNA/RNA polymerases"/>
    <property type="match status" value="1"/>
</dbReference>
<dbReference type="Gene3D" id="3.10.10.10">
    <property type="entry name" value="HIV Type 1 Reverse Transcriptase, subunit A, domain 1"/>
    <property type="match status" value="1"/>
</dbReference>
<feature type="region of interest" description="Disordered" evidence="1">
    <location>
        <begin position="253"/>
        <end position="273"/>
    </location>
</feature>
<dbReference type="InterPro" id="IPR043502">
    <property type="entry name" value="DNA/RNA_pol_sf"/>
</dbReference>
<reference evidence="3 4" key="1">
    <citation type="journal article" date="2018" name="Elife">
        <title>Firefly genomes illuminate parallel origins of bioluminescence in beetles.</title>
        <authorList>
            <person name="Fallon T.R."/>
            <person name="Lower S.E."/>
            <person name="Chang C.H."/>
            <person name="Bessho-Uehara M."/>
            <person name="Martin G.J."/>
            <person name="Bewick A.J."/>
            <person name="Behringer M."/>
            <person name="Debat H.J."/>
            <person name="Wong I."/>
            <person name="Day J.C."/>
            <person name="Suvorov A."/>
            <person name="Silva C.J."/>
            <person name="Stanger-Hall K.F."/>
            <person name="Hall D.W."/>
            <person name="Schmitz R.J."/>
            <person name="Nelson D.R."/>
            <person name="Lewis S.M."/>
            <person name="Shigenobu S."/>
            <person name="Bybee S.M."/>
            <person name="Larracuente A.M."/>
            <person name="Oba Y."/>
            <person name="Weng J.K."/>
        </authorList>
    </citation>
    <scope>NUCLEOTIDE SEQUENCE [LARGE SCALE GENOMIC DNA]</scope>
    <source>
        <strain evidence="3">1611_PpyrPB1</strain>
        <tissue evidence="3">Whole body</tissue>
    </source>
</reference>
<dbReference type="Pfam" id="PF03564">
    <property type="entry name" value="DUF1759"/>
    <property type="match status" value="1"/>
</dbReference>
<dbReference type="InParanoid" id="A0A5N4B971"/>
<dbReference type="InterPro" id="IPR005312">
    <property type="entry name" value="DUF1759"/>
</dbReference>
<accession>A0A5N4B971</accession>
<dbReference type="GO" id="GO:0071897">
    <property type="term" value="P:DNA biosynthetic process"/>
    <property type="evidence" value="ECO:0007669"/>
    <property type="project" value="UniProtKB-ARBA"/>
</dbReference>
<gene>
    <name evidence="3" type="ORF">PPYR_02620</name>
</gene>
<dbReference type="Pfam" id="PF05380">
    <property type="entry name" value="Peptidase_A17"/>
    <property type="match status" value="1"/>
</dbReference>
<dbReference type="Pfam" id="PF00078">
    <property type="entry name" value="RVT_1"/>
    <property type="match status" value="1"/>
</dbReference>
<dbReference type="PANTHER" id="PTHR47331">
    <property type="entry name" value="PHD-TYPE DOMAIN-CONTAINING PROTEIN"/>
    <property type="match status" value="1"/>
</dbReference>
<dbReference type="InterPro" id="IPR008042">
    <property type="entry name" value="Retrotrans_Pao"/>
</dbReference>
<proteinExistence type="predicted"/>
<evidence type="ECO:0000259" key="2">
    <source>
        <dbReference type="Pfam" id="PF00078"/>
    </source>
</evidence>
<comment type="caution">
    <text evidence="3">The sequence shown here is derived from an EMBL/GenBank/DDBJ whole genome shotgun (WGS) entry which is preliminary data.</text>
</comment>
<organism evidence="3 4">
    <name type="scientific">Photinus pyralis</name>
    <name type="common">Common eastern firefly</name>
    <name type="synonym">Lampyris pyralis</name>
    <dbReference type="NCBI Taxonomy" id="7054"/>
    <lineage>
        <taxon>Eukaryota</taxon>
        <taxon>Metazoa</taxon>
        <taxon>Ecdysozoa</taxon>
        <taxon>Arthropoda</taxon>
        <taxon>Hexapoda</taxon>
        <taxon>Insecta</taxon>
        <taxon>Pterygota</taxon>
        <taxon>Neoptera</taxon>
        <taxon>Endopterygota</taxon>
        <taxon>Coleoptera</taxon>
        <taxon>Polyphaga</taxon>
        <taxon>Elateriformia</taxon>
        <taxon>Elateroidea</taxon>
        <taxon>Lampyridae</taxon>
        <taxon>Lampyrinae</taxon>
        <taxon>Photinus</taxon>
    </lineage>
</organism>
<dbReference type="PANTHER" id="PTHR47331:SF5">
    <property type="entry name" value="RIBONUCLEASE H"/>
    <property type="match status" value="1"/>
</dbReference>
<protein>
    <recommendedName>
        <fullName evidence="2">Reverse transcriptase domain-containing protein</fullName>
    </recommendedName>
</protein>
<feature type="compositionally biased region" description="Polar residues" evidence="1">
    <location>
        <begin position="261"/>
        <end position="273"/>
    </location>
</feature>
<dbReference type="InterPro" id="IPR000477">
    <property type="entry name" value="RT_dom"/>
</dbReference>
<dbReference type="InterPro" id="IPR043128">
    <property type="entry name" value="Rev_trsase/Diguanyl_cyclase"/>
</dbReference>
<sequence length="1046" mass="119566">MTKGVENLINKRNFIKDKFSRMQTFIEQFNDSEQSITELKVRIPTINAMFNQFDEIQDKIEESKAISNDVKLPTLELPKFDGNYAEYHSFLDRFDRSVHKNEKLSNADKLEYLKGCLTGEASASINVLKVTNDNYPKALEILAKRFKNMRLVVTEHVQKIINSPQLIKNSHAPLRQLIDDITQNLASLNALEIDTSTWDPLIVPLIAAKFDFYTKKEWETTLSSKLPTLLELTDFLEKRFNILRSINTPTPGPSKLGVMDKTNNQLPNKSKKTSNYVSINKAAPACDICNQTDHRVAFKCPDFLNLSINDRIKKAKQLSLCLKCLGKGNHSQEKCRIKWCVICKQAHNVLIHKDDDLQLQNDGVSIQEQSSSMATTSTNLFTDTNHPQVLLNTALVMVGDGVGRKHQLRCLLDNASHSCFITKQAFDKLRLPSVPTNFLVTSINRNNTALNKLVRITMYSNHSNFVTNLECLIVKEISEQLPPQFFDIDHLQIPSNLKLADSNFNIPGEIDMLIGAETYCEIIRSGHLPLGKGKPLLQNTWLGWIVSGAVHYPINKQFMTSCHFSSIHKLETQLQRFWEIEQVDAGMRPFLTQTVDYCEEHFKNNHKRDAEGRFVVKLPFNPDAPTFGNSKQLALSRFLKLEKKLEGQHSLKKEYHQNISEYINQNYLKPIANNEVDTKDAFYLPHHAVIKESSLTTKVRIVFDASAKSDNGISLNDTLYSGPALQQDLFSILCRFRMHQFVISADITKMYLQIRLDESQWQYQRILWRDDKSHEIKTYNLTTVTFGITSSPFLAVRCLNELAFLNQNKFGIATQVILNDFYIDDLLSGGNTFEETNQLRNDLVHILNQAKFKLTKWSSNDTRLLEGLNLDDTVAHKLFAKEHTIHTTKTLGLSWHSQNDVIPVYPYKRIELHTFSDASQLAYGCCAYIRIQDFNNKYHVHLLCAKSKVAPLKTLTIPRLELCAALLSAQLASKLITILNTKFAETYFWCDSTIGRPETIPEQKTVTLTTTTSISLPFIQKFSSFSKLTRICAYLYRFITNCKDKN</sequence>
<keyword evidence="4" id="KW-1185">Reference proteome</keyword>
<evidence type="ECO:0000256" key="1">
    <source>
        <dbReference type="SAM" id="MobiDB-lite"/>
    </source>
</evidence>
<dbReference type="CDD" id="cd01644">
    <property type="entry name" value="RT_pepA17"/>
    <property type="match status" value="1"/>
</dbReference>
<evidence type="ECO:0000313" key="3">
    <source>
        <dbReference type="EMBL" id="KAB0805650.1"/>
    </source>
</evidence>
<evidence type="ECO:0000313" key="4">
    <source>
        <dbReference type="Proteomes" id="UP000327044"/>
    </source>
</evidence>